<name>A0A1A8TBE0_9GAMM</name>
<dbReference type="RefSeq" id="WP_067014134.1">
    <property type="nucleotide sequence ID" value="NZ_FLOB01000002.1"/>
</dbReference>
<dbReference type="STRING" id="1792290.MSP8886_01444"/>
<organism evidence="1 2">
    <name type="scientific">Marinomonas spartinae</name>
    <dbReference type="NCBI Taxonomy" id="1792290"/>
    <lineage>
        <taxon>Bacteria</taxon>
        <taxon>Pseudomonadati</taxon>
        <taxon>Pseudomonadota</taxon>
        <taxon>Gammaproteobacteria</taxon>
        <taxon>Oceanospirillales</taxon>
        <taxon>Oceanospirillaceae</taxon>
        <taxon>Marinomonas</taxon>
    </lineage>
</organism>
<dbReference type="EMBL" id="FLOB01000002">
    <property type="protein sequence ID" value="SBS29115.1"/>
    <property type="molecule type" value="Genomic_DNA"/>
</dbReference>
<dbReference type="AlphaFoldDB" id="A0A1A8TBE0"/>
<sequence>MDDVDLLVTALYRAQKTGEPLKINYSGGSQPNTSRTIFPLDIRHSEVTVQCLTTEKEKTLELEKMSLCVNQERPAYDMSNIYHDTLEELLEEDGESLSEACKNAGFEVALRKNNIKIFYIKEENGKKKKVDILRLYDNPFNIDEINVFSRKPYLNKVVDIHSAKEEFLSRLEKVKANYQSMQ</sequence>
<reference evidence="1 2" key="1">
    <citation type="submission" date="2016-06" db="EMBL/GenBank/DDBJ databases">
        <authorList>
            <person name="Kjaerup R.B."/>
            <person name="Dalgaard T.S."/>
            <person name="Juul-Madsen H.R."/>
        </authorList>
    </citation>
    <scope>NUCLEOTIDE SEQUENCE [LARGE SCALE GENOMIC DNA]</scope>
    <source>
        <strain evidence="1 2">CECT 8886</strain>
    </source>
</reference>
<protein>
    <submittedName>
        <fullName evidence="1">Uncharacterized protein</fullName>
    </submittedName>
</protein>
<proteinExistence type="predicted"/>
<accession>A0A1A8TBE0</accession>
<gene>
    <name evidence="1" type="ORF">MSP8886_01444</name>
</gene>
<evidence type="ECO:0000313" key="2">
    <source>
        <dbReference type="Proteomes" id="UP000092544"/>
    </source>
</evidence>
<dbReference type="Proteomes" id="UP000092544">
    <property type="component" value="Unassembled WGS sequence"/>
</dbReference>
<keyword evidence="2" id="KW-1185">Reference proteome</keyword>
<evidence type="ECO:0000313" key="1">
    <source>
        <dbReference type="EMBL" id="SBS29115.1"/>
    </source>
</evidence>